<dbReference type="Gene3D" id="1.20.1720.10">
    <property type="entry name" value="Multidrug resistance protein D"/>
    <property type="match status" value="1"/>
</dbReference>
<dbReference type="GO" id="GO:0022857">
    <property type="term" value="F:transmembrane transporter activity"/>
    <property type="evidence" value="ECO:0007669"/>
    <property type="project" value="TreeGrafter"/>
</dbReference>
<comment type="caution">
    <text evidence="5">The sequence shown here is derived from an EMBL/GenBank/DDBJ whole genome shotgun (WGS) entry which is preliminary data.</text>
</comment>
<dbReference type="AlphaFoldDB" id="A0A2N6N8M1"/>
<keyword evidence="4" id="KW-0472">Membrane</keyword>
<dbReference type="GO" id="GO:0016020">
    <property type="term" value="C:membrane"/>
    <property type="evidence" value="ECO:0007669"/>
    <property type="project" value="UniProtKB-SubCell"/>
</dbReference>
<reference evidence="5 6" key="1">
    <citation type="journal article" date="2016" name="Appl. Microbiol. Biotechnol.">
        <title>Characterization of T-DNA insertion mutants with decreased virulence in the entomopathogenic fungus Beauveria bassiana JEF-007.</title>
        <authorList>
            <person name="Kim S."/>
            <person name="Lee S.J."/>
            <person name="Nai Y.S."/>
            <person name="Yu J.S."/>
            <person name="Lee M.R."/>
            <person name="Yang Y.T."/>
            <person name="Kim J.S."/>
        </authorList>
    </citation>
    <scope>NUCLEOTIDE SEQUENCE [LARGE SCALE GENOMIC DNA]</scope>
    <source>
        <strain evidence="5 6">JEF-007</strain>
    </source>
</reference>
<dbReference type="EMBL" id="MRVG01000019">
    <property type="protein sequence ID" value="PMB63614.1"/>
    <property type="molecule type" value="Genomic_DNA"/>
</dbReference>
<gene>
    <name evidence="5" type="primary">mfs2_2</name>
    <name evidence="5" type="ORF">BM221_010595</name>
</gene>
<dbReference type="InterPro" id="IPR036259">
    <property type="entry name" value="MFS_trans_sf"/>
</dbReference>
<evidence type="ECO:0000313" key="5">
    <source>
        <dbReference type="EMBL" id="PMB63614.1"/>
    </source>
</evidence>
<protein>
    <submittedName>
        <fullName evidence="5">Putative efflux pump mfs2</fullName>
    </submittedName>
</protein>
<accession>A0A2N6N8M1</accession>
<name>A0A2N6N8M1_BEABA</name>
<sequence length="173" mass="18999">MATIRTSAAAAAAAAAVAVAEETDTGPFLVKFEEPYDAGNSLEWHSGPKWLVTDVLSATGFNRIMVSTVMAPALTSIAKELNMSDTEAAMSLSIFLLATAFGPLAIGPPLSKIHGRQVVLHISSIWFFDLQCRVRICCYKRHAHCCPFLGWLWRYRYLLAGWRCLGRHLEAGE</sequence>
<keyword evidence="3" id="KW-1133">Transmembrane helix</keyword>
<evidence type="ECO:0000313" key="6">
    <source>
        <dbReference type="Proteomes" id="UP000235728"/>
    </source>
</evidence>
<dbReference type="SUPFAM" id="SSF103473">
    <property type="entry name" value="MFS general substrate transporter"/>
    <property type="match status" value="1"/>
</dbReference>
<organism evidence="5 6">
    <name type="scientific">Beauveria bassiana</name>
    <name type="common">White muscardine disease fungus</name>
    <name type="synonym">Tritirachium shiotae</name>
    <dbReference type="NCBI Taxonomy" id="176275"/>
    <lineage>
        <taxon>Eukaryota</taxon>
        <taxon>Fungi</taxon>
        <taxon>Dikarya</taxon>
        <taxon>Ascomycota</taxon>
        <taxon>Pezizomycotina</taxon>
        <taxon>Sordariomycetes</taxon>
        <taxon>Hypocreomycetidae</taxon>
        <taxon>Hypocreales</taxon>
        <taxon>Cordycipitaceae</taxon>
        <taxon>Beauveria</taxon>
    </lineage>
</organism>
<evidence type="ECO:0000256" key="1">
    <source>
        <dbReference type="ARBA" id="ARBA00004141"/>
    </source>
</evidence>
<comment type="subcellular location">
    <subcellularLocation>
        <location evidence="1">Membrane</location>
        <topology evidence="1">Multi-pass membrane protein</topology>
    </subcellularLocation>
</comment>
<evidence type="ECO:0000256" key="3">
    <source>
        <dbReference type="ARBA" id="ARBA00022989"/>
    </source>
</evidence>
<evidence type="ECO:0000256" key="2">
    <source>
        <dbReference type="ARBA" id="ARBA00022692"/>
    </source>
</evidence>
<proteinExistence type="predicted"/>
<keyword evidence="2" id="KW-0812">Transmembrane</keyword>
<evidence type="ECO:0000256" key="4">
    <source>
        <dbReference type="ARBA" id="ARBA00023136"/>
    </source>
</evidence>
<dbReference type="PANTHER" id="PTHR23502">
    <property type="entry name" value="MAJOR FACILITATOR SUPERFAMILY"/>
    <property type="match status" value="1"/>
</dbReference>
<dbReference type="PANTHER" id="PTHR23502:SF60">
    <property type="entry name" value="MAJOR FACILITATOR SUPERFAMILY (MFS) PROFILE DOMAIN-CONTAINING PROTEIN-RELATED"/>
    <property type="match status" value="1"/>
</dbReference>
<dbReference type="Proteomes" id="UP000235728">
    <property type="component" value="Unassembled WGS sequence"/>
</dbReference>